<dbReference type="RefSeq" id="WP_208658861.1">
    <property type="nucleotide sequence ID" value="NZ_CP031775.2"/>
</dbReference>
<dbReference type="KEGG" id="sdeo:D0436_11895"/>
<proteinExistence type="predicted"/>
<organism evidence="1 2">
    <name type="scientific">Shewanella decolorationis</name>
    <dbReference type="NCBI Taxonomy" id="256839"/>
    <lineage>
        <taxon>Bacteria</taxon>
        <taxon>Pseudomonadati</taxon>
        <taxon>Pseudomonadota</taxon>
        <taxon>Gammaproteobacteria</taxon>
        <taxon>Alteromonadales</taxon>
        <taxon>Shewanellaceae</taxon>
        <taxon>Shewanella</taxon>
    </lineage>
</organism>
<sequence length="128" mass="13940">MPTLSTDKPLVYACSGCSNVAQLANDVALTLDRTGVMQMSCIAGVGGNIKSIVKLAQSGRPILALDGCKLNCVKQSLALQKITPTWHIELTQLGYKKQEQVDCDLADSYRLLQYIYQTTLHTPPSKLN</sequence>
<dbReference type="EMBL" id="CP031775">
    <property type="protein sequence ID" value="QDZ91111.1"/>
    <property type="molecule type" value="Genomic_DNA"/>
</dbReference>
<reference evidence="1 2" key="1">
    <citation type="journal article" date="2019" name="Ecotoxicol. Environ. Saf.">
        <title>Microbial characterization of heavy metal resistant bacterial strains isolated from an electroplating wastewater treatment plant.</title>
        <authorList>
            <person name="Cai X."/>
            <person name="Zheng X."/>
            <person name="Zhang D."/>
            <person name="Iqbal W."/>
            <person name="Liu C."/>
            <person name="Yang B."/>
            <person name="Zhao X."/>
            <person name="Lu X."/>
            <person name="Mao Y."/>
        </authorList>
    </citation>
    <scope>NUCLEOTIDE SEQUENCE [LARGE SCALE GENOMIC DNA]</scope>
    <source>
        <strain evidence="1 2">Ni1-3</strain>
    </source>
</reference>
<dbReference type="Proteomes" id="UP000321124">
    <property type="component" value="Chromosome"/>
</dbReference>
<evidence type="ECO:0000313" key="1">
    <source>
        <dbReference type="EMBL" id="QDZ91111.1"/>
    </source>
</evidence>
<dbReference type="PIRSF" id="PIRSF037181">
    <property type="entry name" value="DGC"/>
    <property type="match status" value="1"/>
</dbReference>
<name>A0A5B8QYY0_9GAMM</name>
<dbReference type="InterPro" id="IPR014958">
    <property type="entry name" value="DGC"/>
</dbReference>
<dbReference type="Pfam" id="PF08859">
    <property type="entry name" value="DGC"/>
    <property type="match status" value="1"/>
</dbReference>
<gene>
    <name evidence="1" type="ORF">D0436_11895</name>
</gene>
<dbReference type="AlphaFoldDB" id="A0A5B8QYY0"/>
<protein>
    <submittedName>
        <fullName evidence="1">Putative zinc-binding protein</fullName>
    </submittedName>
</protein>
<evidence type="ECO:0000313" key="2">
    <source>
        <dbReference type="Proteomes" id="UP000321124"/>
    </source>
</evidence>
<accession>A0A5B8QYY0</accession>